<proteinExistence type="predicted"/>
<comment type="caution">
    <text evidence="1">The sequence shown here is derived from an EMBL/GenBank/DDBJ whole genome shotgun (WGS) entry which is preliminary data.</text>
</comment>
<evidence type="ECO:0000313" key="2">
    <source>
        <dbReference type="Proteomes" id="UP000052167"/>
    </source>
</evidence>
<organism evidence="1 2">
    <name type="scientific">Pseudorhizobium pelagicum</name>
    <dbReference type="NCBI Taxonomy" id="1509405"/>
    <lineage>
        <taxon>Bacteria</taxon>
        <taxon>Pseudomonadati</taxon>
        <taxon>Pseudomonadota</taxon>
        <taxon>Alphaproteobacteria</taxon>
        <taxon>Hyphomicrobiales</taxon>
        <taxon>Rhizobiaceae</taxon>
        <taxon>Rhizobium/Agrobacterium group</taxon>
        <taxon>Pseudorhizobium</taxon>
    </lineage>
</organism>
<name>A0A922P3F7_9HYPH</name>
<sequence>MDQLSETAVNAIAELTREGGVTLHNISPPVSPGLPSSVPVLIDAKTGCALSVKHLVEEWRVTPDRKRGTATVDTLESFIDLVDRHKTESSVIFADIDWKKPSLTAIIDYHEKGAAGPADNGKHRIHYPFPLSEEWKAWVGSNAQPMKQAEFAEFIEDRIAELATPHEEEVSDWQEKLGGKVAYPNEIVMLSRGLKVNAETKVANHVTLASGEAQITFEEEHRDQNGQKLNVPSLFIIKLPPFFRGEPVRVPVRLRYRLQSGSLIWFYQLYRPDVYITEEVELSLERAAAATELPAFQGTAEMKA</sequence>
<dbReference type="EMBL" id="JOKJ01000016">
    <property type="protein sequence ID" value="KEQ06403.1"/>
    <property type="molecule type" value="Genomic_DNA"/>
</dbReference>
<dbReference type="RefSeq" id="WP_037166322.1">
    <property type="nucleotide sequence ID" value="NZ_CAJXID010000015.1"/>
</dbReference>
<protein>
    <recommendedName>
        <fullName evidence="3">DUF2303 family protein</fullName>
    </recommendedName>
</protein>
<gene>
    <name evidence="1" type="ORF">GV68_06965</name>
</gene>
<accession>A0A922P3F7</accession>
<evidence type="ECO:0000313" key="1">
    <source>
        <dbReference type="EMBL" id="KEQ06403.1"/>
    </source>
</evidence>
<dbReference type="Proteomes" id="UP000052167">
    <property type="component" value="Unassembled WGS sequence"/>
</dbReference>
<evidence type="ECO:0008006" key="3">
    <source>
        <dbReference type="Google" id="ProtNLM"/>
    </source>
</evidence>
<dbReference type="OrthoDB" id="7346200at2"/>
<keyword evidence="2" id="KW-1185">Reference proteome</keyword>
<dbReference type="AlphaFoldDB" id="A0A922P3F7"/>
<reference evidence="1 2" key="1">
    <citation type="submission" date="2014-06" db="EMBL/GenBank/DDBJ databases">
        <title>Rhizobium pelagicum/R2-400B4.</title>
        <authorList>
            <person name="Kimes N.E."/>
            <person name="Lopez-Perez M."/>
        </authorList>
    </citation>
    <scope>NUCLEOTIDE SEQUENCE [LARGE SCALE GENOMIC DNA]</scope>
    <source>
        <strain evidence="1 2">R2-400B4</strain>
    </source>
</reference>
<dbReference type="Pfam" id="PF10065">
    <property type="entry name" value="DUF2303"/>
    <property type="match status" value="1"/>
</dbReference>
<dbReference type="InterPro" id="IPR019276">
    <property type="entry name" value="DUF2303"/>
</dbReference>